<reference evidence="1 2" key="1">
    <citation type="submission" date="2023-07" db="EMBL/GenBank/DDBJ databases">
        <title>Bacillus lucianemedeirus sp. nov, a new species isolated from an immunobiological production facility.</title>
        <authorList>
            <person name="Costa L.V."/>
            <person name="Miranda R.V.S.L."/>
            <person name="Brandao M.L.L."/>
            <person name="Reis C.M.F."/>
            <person name="Frazao A.M."/>
            <person name="Cruz F.V."/>
            <person name="Baio P.V.P."/>
            <person name="Veras J.F.C."/>
            <person name="Ramos J.N."/>
            <person name="Vieira V."/>
        </authorList>
    </citation>
    <scope>NUCLEOTIDE SEQUENCE [LARGE SCALE GENOMIC DNA]</scope>
    <source>
        <strain evidence="1 2">B190/17</strain>
    </source>
</reference>
<comment type="caution">
    <text evidence="1">The sequence shown here is derived from an EMBL/GenBank/DDBJ whole genome shotgun (WGS) entry which is preliminary data.</text>
</comment>
<evidence type="ECO:0008006" key="3">
    <source>
        <dbReference type="Google" id="ProtNLM"/>
    </source>
</evidence>
<dbReference type="Proteomes" id="UP001619911">
    <property type="component" value="Unassembled WGS sequence"/>
</dbReference>
<evidence type="ECO:0000313" key="1">
    <source>
        <dbReference type="EMBL" id="MFK2824306.1"/>
    </source>
</evidence>
<keyword evidence="2" id="KW-1185">Reference proteome</keyword>
<protein>
    <recommendedName>
        <fullName evidence="3">Macro domain-containing protein</fullName>
    </recommendedName>
</protein>
<proteinExistence type="predicted"/>
<name>A0ABW8I4F0_9BACI</name>
<dbReference type="EMBL" id="JAUIYO010000001">
    <property type="protein sequence ID" value="MFK2824306.1"/>
    <property type="molecule type" value="Genomic_DNA"/>
</dbReference>
<gene>
    <name evidence="1" type="ORF">QYG89_01175</name>
</gene>
<sequence length="150" mass="16761">MQSTVFRILVMYVSGEEVIAGVFDNQTAVFEQTLRMERKPLSYQPIIQMCTNVLASLDEEGINVWKLQAVCVPHSIEGGTGGQEEMERNQAAIRCGMDMARCMSDRLNIPAYFAVPGCLSEADHEQAVYPGDPSLLYLAKQALFMLEDDY</sequence>
<organism evidence="1 2">
    <name type="scientific">Bacillus lumedeiriae</name>
    <dbReference type="NCBI Taxonomy" id="3058829"/>
    <lineage>
        <taxon>Bacteria</taxon>
        <taxon>Bacillati</taxon>
        <taxon>Bacillota</taxon>
        <taxon>Bacilli</taxon>
        <taxon>Bacillales</taxon>
        <taxon>Bacillaceae</taxon>
        <taxon>Bacillus</taxon>
    </lineage>
</organism>
<dbReference type="RefSeq" id="WP_404313798.1">
    <property type="nucleotide sequence ID" value="NZ_JAUIYO010000001.1"/>
</dbReference>
<accession>A0ABW8I4F0</accession>
<evidence type="ECO:0000313" key="2">
    <source>
        <dbReference type="Proteomes" id="UP001619911"/>
    </source>
</evidence>